<dbReference type="GO" id="GO:0000981">
    <property type="term" value="F:DNA-binding transcription factor activity, RNA polymerase II-specific"/>
    <property type="evidence" value="ECO:0007669"/>
    <property type="project" value="InterPro"/>
</dbReference>
<feature type="domain" description="Zn(2)-C6 fungal-type" evidence="2">
    <location>
        <begin position="147"/>
        <end position="175"/>
    </location>
</feature>
<evidence type="ECO:0000259" key="2">
    <source>
        <dbReference type="Pfam" id="PF00172"/>
    </source>
</evidence>
<feature type="region of interest" description="Disordered" evidence="1">
    <location>
        <begin position="172"/>
        <end position="218"/>
    </location>
</feature>
<feature type="compositionally biased region" description="Pro residues" evidence="1">
    <location>
        <begin position="384"/>
        <end position="393"/>
    </location>
</feature>
<dbReference type="SUPFAM" id="SSF57701">
    <property type="entry name" value="Zn2/Cys6 DNA-binding domain"/>
    <property type="match status" value="1"/>
</dbReference>
<feature type="compositionally biased region" description="Pro residues" evidence="1">
    <location>
        <begin position="8"/>
        <end position="25"/>
    </location>
</feature>
<name>A0A0D7A2D7_9AGAR</name>
<organism evidence="3 4">
    <name type="scientific">Fistulina hepatica ATCC 64428</name>
    <dbReference type="NCBI Taxonomy" id="1128425"/>
    <lineage>
        <taxon>Eukaryota</taxon>
        <taxon>Fungi</taxon>
        <taxon>Dikarya</taxon>
        <taxon>Basidiomycota</taxon>
        <taxon>Agaricomycotina</taxon>
        <taxon>Agaricomycetes</taxon>
        <taxon>Agaricomycetidae</taxon>
        <taxon>Agaricales</taxon>
        <taxon>Fistulinaceae</taxon>
        <taxon>Fistulina</taxon>
    </lineage>
</organism>
<evidence type="ECO:0000256" key="1">
    <source>
        <dbReference type="SAM" id="MobiDB-lite"/>
    </source>
</evidence>
<protein>
    <recommendedName>
        <fullName evidence="2">Zn(2)-C6 fungal-type domain-containing protein</fullName>
    </recommendedName>
</protein>
<feature type="compositionally biased region" description="Low complexity" evidence="1">
    <location>
        <begin position="84"/>
        <end position="95"/>
    </location>
</feature>
<dbReference type="Gene3D" id="4.10.240.10">
    <property type="entry name" value="Zn(2)-C6 fungal-type DNA-binding domain"/>
    <property type="match status" value="1"/>
</dbReference>
<evidence type="ECO:0000313" key="4">
    <source>
        <dbReference type="Proteomes" id="UP000054144"/>
    </source>
</evidence>
<feature type="compositionally biased region" description="Pro residues" evidence="1">
    <location>
        <begin position="313"/>
        <end position="324"/>
    </location>
</feature>
<dbReference type="EMBL" id="KN882063">
    <property type="protein sequence ID" value="KIY44963.1"/>
    <property type="molecule type" value="Genomic_DNA"/>
</dbReference>
<feature type="compositionally biased region" description="Polar residues" evidence="1">
    <location>
        <begin position="110"/>
        <end position="122"/>
    </location>
</feature>
<dbReference type="CDD" id="cd00067">
    <property type="entry name" value="GAL4"/>
    <property type="match status" value="1"/>
</dbReference>
<evidence type="ECO:0000313" key="3">
    <source>
        <dbReference type="EMBL" id="KIY44963.1"/>
    </source>
</evidence>
<gene>
    <name evidence="3" type="ORF">FISHEDRAFT_61470</name>
</gene>
<dbReference type="Proteomes" id="UP000054144">
    <property type="component" value="Unassembled WGS sequence"/>
</dbReference>
<dbReference type="AlphaFoldDB" id="A0A0D7A2D7"/>
<sequence length="404" mass="43177">MTSFAPHPSFPIDPRLMPPAPPGPVPTSELVAMSQAVGGEAWAGARLPPIQSLFTPKSERYYSGQFGSRSGSPDASGHSEDDTTTGASAVVATTSRNTTPVTHSAPLSDAQPSKPTRTRNTCTCDPCHKTLMRTTGSKSISSAASDRKIKCDGTRPACRSCCERGLNCTYPERQRFRGPGKASKRKPAHGDDNPRSMVRRRTSCSTGDAPDVPEPSGYTYTVERTSLTSQERRTYFTQKRRRNVRKMFDMIMEAAEHGVDPALAAVIEDAMERVEHAAWAISEATKNTTEQQQVQFHSVIGMPPPLPNGYGPPMHPGPGYPPDPGMFNPAGNAYRPGAPGSIPIGPGPPPPEGFPPNGFVPQPQPLPPPPVENLHDQAACAVPPDQPVSPPNSVPHAGRSVAPY</sequence>
<dbReference type="GO" id="GO:0008270">
    <property type="term" value="F:zinc ion binding"/>
    <property type="evidence" value="ECO:0007669"/>
    <property type="project" value="InterPro"/>
</dbReference>
<accession>A0A0D7A2D7</accession>
<feature type="compositionally biased region" description="Basic residues" evidence="1">
    <location>
        <begin position="176"/>
        <end position="187"/>
    </location>
</feature>
<feature type="region of interest" description="Disordered" evidence="1">
    <location>
        <begin position="1"/>
        <end position="28"/>
    </location>
</feature>
<keyword evidence="4" id="KW-1185">Reference proteome</keyword>
<feature type="compositionally biased region" description="Pro residues" evidence="1">
    <location>
        <begin position="345"/>
        <end position="354"/>
    </location>
</feature>
<dbReference type="InterPro" id="IPR036864">
    <property type="entry name" value="Zn2-C6_fun-type_DNA-bd_sf"/>
</dbReference>
<feature type="region of interest" description="Disordered" evidence="1">
    <location>
        <begin position="308"/>
        <end position="404"/>
    </location>
</feature>
<proteinExistence type="predicted"/>
<dbReference type="OrthoDB" id="39175at2759"/>
<feature type="region of interest" description="Disordered" evidence="1">
    <location>
        <begin position="61"/>
        <end position="122"/>
    </location>
</feature>
<dbReference type="InterPro" id="IPR001138">
    <property type="entry name" value="Zn2Cys6_DnaBD"/>
</dbReference>
<dbReference type="Pfam" id="PF00172">
    <property type="entry name" value="Zn_clus"/>
    <property type="match status" value="1"/>
</dbReference>
<reference evidence="3 4" key="1">
    <citation type="journal article" date="2015" name="Fungal Genet. Biol.">
        <title>Evolution of novel wood decay mechanisms in Agaricales revealed by the genome sequences of Fistulina hepatica and Cylindrobasidium torrendii.</title>
        <authorList>
            <person name="Floudas D."/>
            <person name="Held B.W."/>
            <person name="Riley R."/>
            <person name="Nagy L.G."/>
            <person name="Koehler G."/>
            <person name="Ransdell A.S."/>
            <person name="Younus H."/>
            <person name="Chow J."/>
            <person name="Chiniquy J."/>
            <person name="Lipzen A."/>
            <person name="Tritt A."/>
            <person name="Sun H."/>
            <person name="Haridas S."/>
            <person name="LaButti K."/>
            <person name="Ohm R.A."/>
            <person name="Kues U."/>
            <person name="Blanchette R.A."/>
            <person name="Grigoriev I.V."/>
            <person name="Minto R.E."/>
            <person name="Hibbett D.S."/>
        </authorList>
    </citation>
    <scope>NUCLEOTIDE SEQUENCE [LARGE SCALE GENOMIC DNA]</scope>
    <source>
        <strain evidence="3 4">ATCC 64428</strain>
    </source>
</reference>
<feature type="compositionally biased region" description="Pro residues" evidence="1">
    <location>
        <begin position="362"/>
        <end position="371"/>
    </location>
</feature>